<gene>
    <name evidence="1" type="ORF">NQ317_008249</name>
</gene>
<name>A0ABQ9J0A8_9CUCU</name>
<evidence type="ECO:0008006" key="3">
    <source>
        <dbReference type="Google" id="ProtNLM"/>
    </source>
</evidence>
<reference evidence="1" key="1">
    <citation type="journal article" date="2023" name="Insect Mol. Biol.">
        <title>Genome sequencing provides insights into the evolution of gene families encoding plant cell wall-degrading enzymes in longhorned beetles.</title>
        <authorList>
            <person name="Shin N.R."/>
            <person name="Okamura Y."/>
            <person name="Kirsch R."/>
            <person name="Pauchet Y."/>
        </authorList>
    </citation>
    <scope>NUCLEOTIDE SEQUENCE</scope>
    <source>
        <strain evidence="1">MMC_N1</strain>
    </source>
</reference>
<dbReference type="EMBL" id="JAPWTJ010001679">
    <property type="protein sequence ID" value="KAJ8970076.1"/>
    <property type="molecule type" value="Genomic_DNA"/>
</dbReference>
<proteinExistence type="predicted"/>
<evidence type="ECO:0000313" key="1">
    <source>
        <dbReference type="EMBL" id="KAJ8970076.1"/>
    </source>
</evidence>
<dbReference type="Proteomes" id="UP001162164">
    <property type="component" value="Unassembled WGS sequence"/>
</dbReference>
<comment type="caution">
    <text evidence="1">The sequence shown here is derived from an EMBL/GenBank/DDBJ whole genome shotgun (WGS) entry which is preliminary data.</text>
</comment>
<evidence type="ECO:0000313" key="2">
    <source>
        <dbReference type="Proteomes" id="UP001162164"/>
    </source>
</evidence>
<accession>A0ABQ9J0A8</accession>
<organism evidence="1 2">
    <name type="scientific">Molorchus minor</name>
    <dbReference type="NCBI Taxonomy" id="1323400"/>
    <lineage>
        <taxon>Eukaryota</taxon>
        <taxon>Metazoa</taxon>
        <taxon>Ecdysozoa</taxon>
        <taxon>Arthropoda</taxon>
        <taxon>Hexapoda</taxon>
        <taxon>Insecta</taxon>
        <taxon>Pterygota</taxon>
        <taxon>Neoptera</taxon>
        <taxon>Endopterygota</taxon>
        <taxon>Coleoptera</taxon>
        <taxon>Polyphaga</taxon>
        <taxon>Cucujiformia</taxon>
        <taxon>Chrysomeloidea</taxon>
        <taxon>Cerambycidae</taxon>
        <taxon>Lamiinae</taxon>
        <taxon>Monochamini</taxon>
        <taxon>Molorchus</taxon>
    </lineage>
</organism>
<protein>
    <recommendedName>
        <fullName evidence="3">ZAD domain-containing protein</fullName>
    </recommendedName>
</protein>
<keyword evidence="2" id="KW-1185">Reference proteome</keyword>
<sequence>MIQYTKQNDTDRETCGCNLLNWHSRMSDDEMCEFCLQTITDNVFYDNINTIVNLFFPHKNNLSAGTSVCQSCLNNLESTYNFMTAVNGNNSKILDATIENDNEVCQTCLNPVDNPNIYLYDHVENIARLVLFQRC</sequence>